<dbReference type="Proteomes" id="UP000217790">
    <property type="component" value="Unassembled WGS sequence"/>
</dbReference>
<accession>A0A2H3DHE2</accession>
<protein>
    <submittedName>
        <fullName evidence="1">Uncharacterized protein</fullName>
    </submittedName>
</protein>
<sequence>MPGVRELFGQALRVERAMLLDWRGSHQNLDHITLPDISNPRSLIMFVLFAHTDRYGVCRALIPKNVKVNTADTAICTLDWTRRMLDTGTRLDEVVLLVKESSVVGERVVREAWTRLLRQSIMVHVEGECSEMIRACLGCAGGEPAGRRDVYYEL</sequence>
<dbReference type="InParanoid" id="A0A2H3DHE2"/>
<gene>
    <name evidence="1" type="ORF">ARMGADRAFT_281855</name>
</gene>
<evidence type="ECO:0000313" key="2">
    <source>
        <dbReference type="Proteomes" id="UP000217790"/>
    </source>
</evidence>
<dbReference type="OrthoDB" id="2788229at2759"/>
<name>A0A2H3DHE2_ARMGA</name>
<proteinExistence type="predicted"/>
<evidence type="ECO:0000313" key="1">
    <source>
        <dbReference type="EMBL" id="PBK90882.1"/>
    </source>
</evidence>
<organism evidence="1 2">
    <name type="scientific">Armillaria gallica</name>
    <name type="common">Bulbous honey fungus</name>
    <name type="synonym">Armillaria bulbosa</name>
    <dbReference type="NCBI Taxonomy" id="47427"/>
    <lineage>
        <taxon>Eukaryota</taxon>
        <taxon>Fungi</taxon>
        <taxon>Dikarya</taxon>
        <taxon>Basidiomycota</taxon>
        <taxon>Agaricomycotina</taxon>
        <taxon>Agaricomycetes</taxon>
        <taxon>Agaricomycetidae</taxon>
        <taxon>Agaricales</taxon>
        <taxon>Marasmiineae</taxon>
        <taxon>Physalacriaceae</taxon>
        <taxon>Armillaria</taxon>
    </lineage>
</organism>
<dbReference type="EMBL" id="KZ293663">
    <property type="protein sequence ID" value="PBK90882.1"/>
    <property type="molecule type" value="Genomic_DNA"/>
</dbReference>
<dbReference type="AlphaFoldDB" id="A0A2H3DHE2"/>
<keyword evidence="2" id="KW-1185">Reference proteome</keyword>
<reference evidence="2" key="1">
    <citation type="journal article" date="2017" name="Nat. Ecol. Evol.">
        <title>Genome expansion and lineage-specific genetic innovations in the forest pathogenic fungi Armillaria.</title>
        <authorList>
            <person name="Sipos G."/>
            <person name="Prasanna A.N."/>
            <person name="Walter M.C."/>
            <person name="O'Connor E."/>
            <person name="Balint B."/>
            <person name="Krizsan K."/>
            <person name="Kiss B."/>
            <person name="Hess J."/>
            <person name="Varga T."/>
            <person name="Slot J."/>
            <person name="Riley R."/>
            <person name="Boka B."/>
            <person name="Rigling D."/>
            <person name="Barry K."/>
            <person name="Lee J."/>
            <person name="Mihaltcheva S."/>
            <person name="LaButti K."/>
            <person name="Lipzen A."/>
            <person name="Waldron R."/>
            <person name="Moloney N.M."/>
            <person name="Sperisen C."/>
            <person name="Kredics L."/>
            <person name="Vagvoelgyi C."/>
            <person name="Patrignani A."/>
            <person name="Fitzpatrick D."/>
            <person name="Nagy I."/>
            <person name="Doyle S."/>
            <person name="Anderson J.B."/>
            <person name="Grigoriev I.V."/>
            <person name="Gueldener U."/>
            <person name="Muensterkoetter M."/>
            <person name="Nagy L.G."/>
        </authorList>
    </citation>
    <scope>NUCLEOTIDE SEQUENCE [LARGE SCALE GENOMIC DNA]</scope>
    <source>
        <strain evidence="2">Ar21-2</strain>
    </source>
</reference>